<evidence type="ECO:0000313" key="8">
    <source>
        <dbReference type="EMBL" id="CAF4295108.1"/>
    </source>
</evidence>
<dbReference type="Proteomes" id="UP000663838">
    <property type="component" value="Unassembled WGS sequence"/>
</dbReference>
<dbReference type="AlphaFoldDB" id="A0A817QFU6"/>
<dbReference type="OrthoDB" id="10054717at2759"/>
<proteinExistence type="predicted"/>
<dbReference type="Proteomes" id="UP000663862">
    <property type="component" value="Unassembled WGS sequence"/>
</dbReference>
<evidence type="ECO:0000313" key="2">
    <source>
        <dbReference type="EMBL" id="CAF3196449.1"/>
    </source>
</evidence>
<dbReference type="Proteomes" id="UP000663825">
    <property type="component" value="Unassembled WGS sequence"/>
</dbReference>
<evidence type="ECO:0000256" key="1">
    <source>
        <dbReference type="SAM" id="MobiDB-lite"/>
    </source>
</evidence>
<dbReference type="EMBL" id="CAJNYU010000139">
    <property type="protein sequence ID" value="CAF3331510.1"/>
    <property type="molecule type" value="Genomic_DNA"/>
</dbReference>
<dbReference type="EMBL" id="CAJOBO010000400">
    <property type="protein sequence ID" value="CAF4212061.1"/>
    <property type="molecule type" value="Genomic_DNA"/>
</dbReference>
<dbReference type="EMBL" id="CAJNYD010000052">
    <property type="protein sequence ID" value="CAF3196449.1"/>
    <property type="molecule type" value="Genomic_DNA"/>
</dbReference>
<dbReference type="EMBL" id="CAJOBR010002168">
    <property type="protein sequence ID" value="CAF4661553.1"/>
    <property type="molecule type" value="Genomic_DNA"/>
</dbReference>
<evidence type="ECO:0000313" key="12">
    <source>
        <dbReference type="Proteomes" id="UP000663833"/>
    </source>
</evidence>
<accession>A0A817QFU6</accession>
<dbReference type="EMBL" id="CAJNYT010004827">
    <property type="protein sequence ID" value="CAF3693786.1"/>
    <property type="molecule type" value="Genomic_DNA"/>
</dbReference>
<evidence type="ECO:0000313" key="7">
    <source>
        <dbReference type="EMBL" id="CAF4212061.1"/>
    </source>
</evidence>
<dbReference type="Proteomes" id="UP000663869">
    <property type="component" value="Unassembled WGS sequence"/>
</dbReference>
<sequence>MSSPSSEEKMIIAAEIAEARITGQETPDFDPRKKADAENEGWLSGDQFTISETPVAHLNAEVGTKE</sequence>
<dbReference type="Proteomes" id="UP000663848">
    <property type="component" value="Unassembled WGS sequence"/>
</dbReference>
<keyword evidence="13" id="KW-1185">Reference proteome</keyword>
<dbReference type="Proteomes" id="UP000663873">
    <property type="component" value="Unassembled WGS sequence"/>
</dbReference>
<dbReference type="Proteomes" id="UP000663865">
    <property type="component" value="Unassembled WGS sequence"/>
</dbReference>
<name>A0A817QFU6_9BILA</name>
<evidence type="ECO:0000313" key="11">
    <source>
        <dbReference type="EMBL" id="CAF4661553.1"/>
    </source>
</evidence>
<feature type="region of interest" description="Disordered" evidence="1">
    <location>
        <begin position="42"/>
        <end position="66"/>
    </location>
</feature>
<organism evidence="2 12">
    <name type="scientific">Rotaria socialis</name>
    <dbReference type="NCBI Taxonomy" id="392032"/>
    <lineage>
        <taxon>Eukaryota</taxon>
        <taxon>Metazoa</taxon>
        <taxon>Spiralia</taxon>
        <taxon>Gnathifera</taxon>
        <taxon>Rotifera</taxon>
        <taxon>Eurotatoria</taxon>
        <taxon>Bdelloidea</taxon>
        <taxon>Philodinida</taxon>
        <taxon>Philodinidae</taxon>
        <taxon>Rotaria</taxon>
    </lineage>
</organism>
<dbReference type="EMBL" id="CAJNYV010002276">
    <property type="protein sequence ID" value="CAF3468087.1"/>
    <property type="molecule type" value="Genomic_DNA"/>
</dbReference>
<comment type="caution">
    <text evidence="2">The sequence shown here is derived from an EMBL/GenBank/DDBJ whole genome shotgun (WGS) entry which is preliminary data.</text>
</comment>
<dbReference type="Proteomes" id="UP000663833">
    <property type="component" value="Unassembled WGS sequence"/>
</dbReference>
<evidence type="ECO:0000313" key="6">
    <source>
        <dbReference type="EMBL" id="CAF3693786.1"/>
    </source>
</evidence>
<evidence type="ECO:0000313" key="9">
    <source>
        <dbReference type="EMBL" id="CAF4297013.1"/>
    </source>
</evidence>
<dbReference type="EMBL" id="CAJOBS010000201">
    <property type="protein sequence ID" value="CAF4522088.1"/>
    <property type="molecule type" value="Genomic_DNA"/>
</dbReference>
<protein>
    <submittedName>
        <fullName evidence="2">Uncharacterized protein</fullName>
    </submittedName>
</protein>
<evidence type="ECO:0000313" key="13">
    <source>
        <dbReference type="Proteomes" id="UP000663873"/>
    </source>
</evidence>
<evidence type="ECO:0000313" key="3">
    <source>
        <dbReference type="EMBL" id="CAF3221656.1"/>
    </source>
</evidence>
<evidence type="ECO:0000313" key="4">
    <source>
        <dbReference type="EMBL" id="CAF3331510.1"/>
    </source>
</evidence>
<evidence type="ECO:0000313" key="10">
    <source>
        <dbReference type="EMBL" id="CAF4522088.1"/>
    </source>
</evidence>
<dbReference type="EMBL" id="CAJOBQ010000211">
    <property type="protein sequence ID" value="CAF4295108.1"/>
    <property type="molecule type" value="Genomic_DNA"/>
</dbReference>
<dbReference type="Proteomes" id="UP000663872">
    <property type="component" value="Unassembled WGS sequence"/>
</dbReference>
<evidence type="ECO:0000313" key="5">
    <source>
        <dbReference type="EMBL" id="CAF3468087.1"/>
    </source>
</evidence>
<reference evidence="2" key="1">
    <citation type="submission" date="2021-02" db="EMBL/GenBank/DDBJ databases">
        <authorList>
            <person name="Nowell W R."/>
        </authorList>
    </citation>
    <scope>NUCLEOTIDE SEQUENCE</scope>
</reference>
<dbReference type="EMBL" id="CAJNXB010002192">
    <property type="protein sequence ID" value="CAF3221656.1"/>
    <property type="molecule type" value="Genomic_DNA"/>
</dbReference>
<dbReference type="EMBL" id="CAJOBP010001601">
    <property type="protein sequence ID" value="CAF4297013.1"/>
    <property type="molecule type" value="Genomic_DNA"/>
</dbReference>
<dbReference type="Proteomes" id="UP000663851">
    <property type="component" value="Unassembled WGS sequence"/>
</dbReference>
<gene>
    <name evidence="4" type="ORF">FME351_LOCUS2579</name>
    <name evidence="6" type="ORF">GRG538_LOCUS27868</name>
    <name evidence="7" type="ORF">HFQ381_LOCUS8112</name>
    <name evidence="5" type="ORF">KIK155_LOCUS13608</name>
    <name evidence="2" type="ORF">LUA448_LOCUS1936</name>
    <name evidence="11" type="ORF">QYT958_LOCUS15520</name>
    <name evidence="3" type="ORF">TIS948_LOCUS13653</name>
    <name evidence="10" type="ORF">TOA249_LOCUS5083</name>
    <name evidence="8" type="ORF">TSG867_LOCUS5877</name>
    <name evidence="9" type="ORF">UJA718_LOCUS12387</name>
</gene>